<dbReference type="Pfam" id="PF00063">
    <property type="entry name" value="Myosin_head"/>
    <property type="match status" value="1"/>
</dbReference>
<name>A0A914V3G7_9BILA</name>
<keyword evidence="9" id="KW-1185">Reference proteome</keyword>
<keyword evidence="2" id="KW-0963">Cytoplasm</keyword>
<sequence length="91" mass="10101">NDNSSRFGKFIRINFDLSGFISGANIESYLLEKSRALRQAQDERSFHIFYQFLRGTAAGERGAECVVEGADGVEGGRRTVLSARRGAMRLV</sequence>
<dbReference type="PANTHER" id="PTHR46184:SF5">
    <property type="entry name" value="UNCONVENTIONAL MYOSIN-IXA-LIKE"/>
    <property type="match status" value="1"/>
</dbReference>
<dbReference type="GO" id="GO:0005524">
    <property type="term" value="F:ATP binding"/>
    <property type="evidence" value="ECO:0007669"/>
    <property type="project" value="UniProtKB-KW"/>
</dbReference>
<organism evidence="9 10">
    <name type="scientific">Plectus sambesii</name>
    <dbReference type="NCBI Taxonomy" id="2011161"/>
    <lineage>
        <taxon>Eukaryota</taxon>
        <taxon>Metazoa</taxon>
        <taxon>Ecdysozoa</taxon>
        <taxon>Nematoda</taxon>
        <taxon>Chromadorea</taxon>
        <taxon>Plectida</taxon>
        <taxon>Plectina</taxon>
        <taxon>Plectoidea</taxon>
        <taxon>Plectidae</taxon>
        <taxon>Plectus</taxon>
    </lineage>
</organism>
<dbReference type="SUPFAM" id="SSF52540">
    <property type="entry name" value="P-loop containing nucleoside triphosphate hydrolases"/>
    <property type="match status" value="1"/>
</dbReference>
<evidence type="ECO:0000256" key="4">
    <source>
        <dbReference type="ARBA" id="ARBA00022840"/>
    </source>
</evidence>
<proteinExistence type="inferred from homology"/>
<feature type="domain" description="Myosin motor" evidence="8">
    <location>
        <begin position="1"/>
        <end position="91"/>
    </location>
</feature>
<dbReference type="GO" id="GO:0005096">
    <property type="term" value="F:GTPase activator activity"/>
    <property type="evidence" value="ECO:0007669"/>
    <property type="project" value="InterPro"/>
</dbReference>
<protein>
    <submittedName>
        <fullName evidence="10">Myosin motor domain-containing protein</fullName>
    </submittedName>
</protein>
<keyword evidence="5 7" id="KW-0518">Myosin</keyword>
<evidence type="ECO:0000256" key="7">
    <source>
        <dbReference type="PROSITE-ProRule" id="PRU00782"/>
    </source>
</evidence>
<dbReference type="GO" id="GO:0016459">
    <property type="term" value="C:myosin complex"/>
    <property type="evidence" value="ECO:0007669"/>
    <property type="project" value="UniProtKB-KW"/>
</dbReference>
<dbReference type="InterPro" id="IPR001609">
    <property type="entry name" value="Myosin_head_motor_dom-like"/>
</dbReference>
<reference evidence="10" key="1">
    <citation type="submission" date="2022-11" db="UniProtKB">
        <authorList>
            <consortium name="WormBaseParasite"/>
        </authorList>
    </citation>
    <scope>IDENTIFICATION</scope>
</reference>
<dbReference type="GO" id="GO:0035556">
    <property type="term" value="P:intracellular signal transduction"/>
    <property type="evidence" value="ECO:0007669"/>
    <property type="project" value="InterPro"/>
</dbReference>
<comment type="similarity">
    <text evidence="7">Belongs to the TRAFAC class myosin-kinesin ATPase superfamily. Myosin family.</text>
</comment>
<dbReference type="InterPro" id="IPR046987">
    <property type="entry name" value="Myo9"/>
</dbReference>
<evidence type="ECO:0000256" key="3">
    <source>
        <dbReference type="ARBA" id="ARBA00022741"/>
    </source>
</evidence>
<evidence type="ECO:0000259" key="8">
    <source>
        <dbReference type="PROSITE" id="PS51456"/>
    </source>
</evidence>
<evidence type="ECO:0000313" key="9">
    <source>
        <dbReference type="Proteomes" id="UP000887566"/>
    </source>
</evidence>
<evidence type="ECO:0000313" key="10">
    <source>
        <dbReference type="WBParaSite" id="PSAMB.scaffold15035size1699.g36345.t1"/>
    </source>
</evidence>
<dbReference type="InterPro" id="IPR036961">
    <property type="entry name" value="Kinesin_motor_dom_sf"/>
</dbReference>
<dbReference type="Gene3D" id="3.40.850.10">
    <property type="entry name" value="Kinesin motor domain"/>
    <property type="match status" value="1"/>
</dbReference>
<evidence type="ECO:0000256" key="5">
    <source>
        <dbReference type="ARBA" id="ARBA00023123"/>
    </source>
</evidence>
<dbReference type="AlphaFoldDB" id="A0A914V3G7"/>
<evidence type="ECO:0000256" key="6">
    <source>
        <dbReference type="ARBA" id="ARBA00023175"/>
    </source>
</evidence>
<evidence type="ECO:0000256" key="1">
    <source>
        <dbReference type="ARBA" id="ARBA00004496"/>
    </source>
</evidence>
<keyword evidence="4" id="KW-0067">ATP-binding</keyword>
<dbReference type="WBParaSite" id="PSAMB.scaffold15035size1699.g36345.t1">
    <property type="protein sequence ID" value="PSAMB.scaffold15035size1699.g36345.t1"/>
    <property type="gene ID" value="PSAMB.scaffold15035size1699.g36345"/>
</dbReference>
<comment type="subcellular location">
    <subcellularLocation>
        <location evidence="1">Cytoplasm</location>
    </subcellularLocation>
</comment>
<dbReference type="Proteomes" id="UP000887566">
    <property type="component" value="Unplaced"/>
</dbReference>
<accession>A0A914V3G7</accession>
<dbReference type="PROSITE" id="PS51456">
    <property type="entry name" value="MYOSIN_MOTOR"/>
    <property type="match status" value="1"/>
</dbReference>
<comment type="caution">
    <text evidence="7">Lacks conserved residue(s) required for the propagation of feature annotation.</text>
</comment>
<keyword evidence="6" id="KW-0505">Motor protein</keyword>
<dbReference type="GO" id="GO:0005737">
    <property type="term" value="C:cytoplasm"/>
    <property type="evidence" value="ECO:0007669"/>
    <property type="project" value="UniProtKB-SubCell"/>
</dbReference>
<keyword evidence="7" id="KW-0009">Actin-binding</keyword>
<evidence type="ECO:0000256" key="2">
    <source>
        <dbReference type="ARBA" id="ARBA00022490"/>
    </source>
</evidence>
<dbReference type="PANTHER" id="PTHR46184">
    <property type="entry name" value="UNCONVENTIONAL MYOSIN-IXB-LIKE PROTEIN"/>
    <property type="match status" value="1"/>
</dbReference>
<dbReference type="GO" id="GO:0000146">
    <property type="term" value="F:microfilament motor activity"/>
    <property type="evidence" value="ECO:0007669"/>
    <property type="project" value="InterPro"/>
</dbReference>
<keyword evidence="3" id="KW-0547">Nucleotide-binding</keyword>
<dbReference type="GO" id="GO:0005884">
    <property type="term" value="C:actin filament"/>
    <property type="evidence" value="ECO:0007669"/>
    <property type="project" value="TreeGrafter"/>
</dbReference>
<dbReference type="InterPro" id="IPR027417">
    <property type="entry name" value="P-loop_NTPase"/>
</dbReference>
<dbReference type="GO" id="GO:0051015">
    <property type="term" value="F:actin filament binding"/>
    <property type="evidence" value="ECO:0007669"/>
    <property type="project" value="TreeGrafter"/>
</dbReference>